<keyword evidence="5" id="KW-0862">Zinc</keyword>
<organism evidence="8 9">
    <name type="scientific">[Clostridium] fimetarium</name>
    <dbReference type="NCBI Taxonomy" id="99656"/>
    <lineage>
        <taxon>Bacteria</taxon>
        <taxon>Bacillati</taxon>
        <taxon>Bacillota</taxon>
        <taxon>Clostridia</taxon>
        <taxon>Lachnospirales</taxon>
        <taxon>Lachnospiraceae</taxon>
    </lineage>
</organism>
<reference evidence="8 9" key="1">
    <citation type="submission" date="2016-10" db="EMBL/GenBank/DDBJ databases">
        <authorList>
            <person name="de Groot N.N."/>
        </authorList>
    </citation>
    <scope>NUCLEOTIDE SEQUENCE [LARGE SCALE GENOMIC DNA]</scope>
    <source>
        <strain evidence="8 9">DSM 9179</strain>
    </source>
</reference>
<dbReference type="Gene3D" id="3.40.140.10">
    <property type="entry name" value="Cytidine Deaminase, domain 2"/>
    <property type="match status" value="1"/>
</dbReference>
<name>A0A1I0MB32_9FIRM</name>
<dbReference type="STRING" id="99656.SAMN05421659_101321"/>
<evidence type="ECO:0000259" key="7">
    <source>
        <dbReference type="PROSITE" id="PS50249"/>
    </source>
</evidence>
<dbReference type="Proteomes" id="UP000199701">
    <property type="component" value="Unassembled WGS sequence"/>
</dbReference>
<dbReference type="AlphaFoldDB" id="A0A1I0MB32"/>
<accession>A0A1I0MB32</accession>
<evidence type="ECO:0000256" key="3">
    <source>
        <dbReference type="ARBA" id="ARBA00022723"/>
    </source>
</evidence>
<comment type="similarity">
    <text evidence="1">Belongs to the UPF0758 family.</text>
</comment>
<dbReference type="Pfam" id="PF04002">
    <property type="entry name" value="RadC"/>
    <property type="match status" value="1"/>
</dbReference>
<dbReference type="InterPro" id="IPR025657">
    <property type="entry name" value="RadC_JAB"/>
</dbReference>
<dbReference type="EMBL" id="FOJI01000001">
    <property type="protein sequence ID" value="SEV84970.1"/>
    <property type="molecule type" value="Genomic_DNA"/>
</dbReference>
<keyword evidence="9" id="KW-1185">Reference proteome</keyword>
<dbReference type="GO" id="GO:0046872">
    <property type="term" value="F:metal ion binding"/>
    <property type="evidence" value="ECO:0007669"/>
    <property type="project" value="UniProtKB-KW"/>
</dbReference>
<dbReference type="PANTHER" id="PTHR30471">
    <property type="entry name" value="DNA REPAIR PROTEIN RADC"/>
    <property type="match status" value="1"/>
</dbReference>
<keyword evidence="4" id="KW-0378">Hydrolase</keyword>
<dbReference type="RefSeq" id="WP_092449884.1">
    <property type="nucleotide sequence ID" value="NZ_FOJI01000001.1"/>
</dbReference>
<evidence type="ECO:0000256" key="5">
    <source>
        <dbReference type="ARBA" id="ARBA00022833"/>
    </source>
</evidence>
<evidence type="ECO:0000313" key="8">
    <source>
        <dbReference type="EMBL" id="SEV84970.1"/>
    </source>
</evidence>
<evidence type="ECO:0000256" key="4">
    <source>
        <dbReference type="ARBA" id="ARBA00022801"/>
    </source>
</evidence>
<feature type="domain" description="MPN" evidence="7">
    <location>
        <begin position="27"/>
        <end position="151"/>
    </location>
</feature>
<dbReference type="InterPro" id="IPR001405">
    <property type="entry name" value="UPF0758"/>
</dbReference>
<dbReference type="GO" id="GO:0008237">
    <property type="term" value="F:metallopeptidase activity"/>
    <property type="evidence" value="ECO:0007669"/>
    <property type="project" value="UniProtKB-KW"/>
</dbReference>
<evidence type="ECO:0000256" key="6">
    <source>
        <dbReference type="ARBA" id="ARBA00023049"/>
    </source>
</evidence>
<protein>
    <submittedName>
        <fullName evidence="8">DNA repair protein RadC</fullName>
    </submittedName>
</protein>
<dbReference type="PROSITE" id="PS50249">
    <property type="entry name" value="MPN"/>
    <property type="match status" value="1"/>
</dbReference>
<evidence type="ECO:0000256" key="1">
    <source>
        <dbReference type="ARBA" id="ARBA00010243"/>
    </source>
</evidence>
<dbReference type="GO" id="GO:0006508">
    <property type="term" value="P:proteolysis"/>
    <property type="evidence" value="ECO:0007669"/>
    <property type="project" value="UniProtKB-KW"/>
</dbReference>
<gene>
    <name evidence="8" type="ORF">SAMN05421659_101321</name>
</gene>
<evidence type="ECO:0000256" key="2">
    <source>
        <dbReference type="ARBA" id="ARBA00022670"/>
    </source>
</evidence>
<keyword evidence="3" id="KW-0479">Metal-binding</keyword>
<keyword evidence="2" id="KW-0645">Protease</keyword>
<dbReference type="PANTHER" id="PTHR30471:SF3">
    <property type="entry name" value="UPF0758 PROTEIN YEES-RELATED"/>
    <property type="match status" value="1"/>
</dbReference>
<keyword evidence="6" id="KW-0482">Metalloprotease</keyword>
<evidence type="ECO:0000313" key="9">
    <source>
        <dbReference type="Proteomes" id="UP000199701"/>
    </source>
</evidence>
<dbReference type="OrthoDB" id="9804482at2"/>
<dbReference type="CDD" id="cd08071">
    <property type="entry name" value="MPN_DUF2466"/>
    <property type="match status" value="1"/>
</dbReference>
<sequence length="180" mass="19950">MPRKNEFKLEVVSVRLVKDAQVLSEHRIVTPEDAVDVVGKFLCEMDREVVCVVNLKGDNTPINFHIASIGAVNQAMAHPRELFKSSILSNAANMILLHCHPSGNLHPSKEDTMLTDRMLKLSELIGIPLLDHIIVGGDNSEYFSFKAKGLMKNPSIVLNTNYETLNFPPTSMVAEKGKGR</sequence>
<proteinExistence type="inferred from homology"/>
<dbReference type="InterPro" id="IPR037518">
    <property type="entry name" value="MPN"/>
</dbReference>